<dbReference type="InterPro" id="IPR000524">
    <property type="entry name" value="Tscrpt_reg_HTH_GntR"/>
</dbReference>
<dbReference type="SMART" id="SM00345">
    <property type="entry name" value="HTH_GNTR"/>
    <property type="match status" value="1"/>
</dbReference>
<dbReference type="GO" id="GO:0030170">
    <property type="term" value="F:pyridoxal phosphate binding"/>
    <property type="evidence" value="ECO:0007669"/>
    <property type="project" value="InterPro"/>
</dbReference>
<accession>A0A1M5SFG2</accession>
<sequence>MSKTAVTGSLIGFQLEDGSALPKYQQIADHLRGAIESGRIPAGIKLPSTRVFAEEIGVSRNVILQAFDRLIDEGFLSSRIGDGTYVLEPTGGHGRSPLETKTSSVGQRYPFRSLSRRGKSLTASATDAFPERPTTFMPDLPDLREFPIKTWLRLLNETSGRLRGEILADTSNAGYEPLRRAIARHLNIFRGMTCTSEQIIITTGSQQSLDLVSRMLFDPGDPVWLEEPGYVGTRSIFKGNGASLCPVEVDDQGLCIEEALAKHPSPRLIFTSSSRHYPLGATLSLQRRSALIELASRCGAWIVEDDYDNEFRYVGHTPTSIHGLDIGQRTIHLGTFSKILLPSFRLGYVVVPPDLAEPFAKARAVVDRHASLIEQMVLSEFMHRGLFVAHIRRMRSLYRARQVRLIGGLNEIFDNGLRLSSTDTGMHVIIPLDQAADDQEIARKAMDYGVVLRPLSPYYAGRTKRQGLLLGFSAYNVDEIEQGLARLSKLRTTINPVLAT</sequence>
<dbReference type="PROSITE" id="PS50949">
    <property type="entry name" value="HTH_GNTR"/>
    <property type="match status" value="1"/>
</dbReference>
<dbReference type="PANTHER" id="PTHR46577">
    <property type="entry name" value="HTH-TYPE TRANSCRIPTIONAL REGULATORY PROTEIN GABR"/>
    <property type="match status" value="1"/>
</dbReference>
<keyword evidence="4" id="KW-0238">DNA-binding</keyword>
<dbReference type="SUPFAM" id="SSF46785">
    <property type="entry name" value="Winged helix' DNA-binding domain"/>
    <property type="match status" value="1"/>
</dbReference>
<dbReference type="GO" id="GO:0003677">
    <property type="term" value="F:DNA binding"/>
    <property type="evidence" value="ECO:0007669"/>
    <property type="project" value="UniProtKB-KW"/>
</dbReference>
<reference evidence="7 8" key="1">
    <citation type="submission" date="2016-11" db="EMBL/GenBank/DDBJ databases">
        <authorList>
            <person name="Jaros S."/>
            <person name="Januszkiewicz K."/>
            <person name="Wedrychowicz H."/>
        </authorList>
    </citation>
    <scope>NUCLEOTIDE SEQUENCE [LARGE SCALE GENOMIC DNA]</scope>
    <source>
        <strain evidence="7 8">GAS242</strain>
    </source>
</reference>
<dbReference type="OrthoDB" id="9808770at2"/>
<feature type="domain" description="HTH gntR-type" evidence="6">
    <location>
        <begin position="21"/>
        <end position="89"/>
    </location>
</feature>
<keyword evidence="3" id="KW-0805">Transcription regulation</keyword>
<dbReference type="Pfam" id="PF00392">
    <property type="entry name" value="GntR"/>
    <property type="match status" value="1"/>
</dbReference>
<evidence type="ECO:0000256" key="2">
    <source>
        <dbReference type="ARBA" id="ARBA00022898"/>
    </source>
</evidence>
<dbReference type="InterPro" id="IPR051446">
    <property type="entry name" value="HTH_trans_reg/aminotransferase"/>
</dbReference>
<dbReference type="GO" id="GO:0008483">
    <property type="term" value="F:transaminase activity"/>
    <property type="evidence" value="ECO:0007669"/>
    <property type="project" value="UniProtKB-KW"/>
</dbReference>
<keyword evidence="2" id="KW-0663">Pyridoxal phosphate</keyword>
<dbReference type="CDD" id="cd00609">
    <property type="entry name" value="AAT_like"/>
    <property type="match status" value="1"/>
</dbReference>
<dbReference type="Proteomes" id="UP000190675">
    <property type="component" value="Chromosome I"/>
</dbReference>
<evidence type="ECO:0000259" key="6">
    <source>
        <dbReference type="PROSITE" id="PS50949"/>
    </source>
</evidence>
<organism evidence="7 8">
    <name type="scientific">Bradyrhizobium erythrophlei</name>
    <dbReference type="NCBI Taxonomy" id="1437360"/>
    <lineage>
        <taxon>Bacteria</taxon>
        <taxon>Pseudomonadati</taxon>
        <taxon>Pseudomonadota</taxon>
        <taxon>Alphaproteobacteria</taxon>
        <taxon>Hyphomicrobiales</taxon>
        <taxon>Nitrobacteraceae</taxon>
        <taxon>Bradyrhizobium</taxon>
    </lineage>
</organism>
<dbReference type="Gene3D" id="1.10.10.10">
    <property type="entry name" value="Winged helix-like DNA-binding domain superfamily/Winged helix DNA-binding domain"/>
    <property type="match status" value="1"/>
</dbReference>
<dbReference type="InterPro" id="IPR036390">
    <property type="entry name" value="WH_DNA-bd_sf"/>
</dbReference>
<dbReference type="PANTHER" id="PTHR46577:SF1">
    <property type="entry name" value="HTH-TYPE TRANSCRIPTIONAL REGULATORY PROTEIN GABR"/>
    <property type="match status" value="1"/>
</dbReference>
<dbReference type="InterPro" id="IPR004839">
    <property type="entry name" value="Aminotransferase_I/II_large"/>
</dbReference>
<keyword evidence="5" id="KW-0804">Transcription</keyword>
<dbReference type="InterPro" id="IPR015421">
    <property type="entry name" value="PyrdxlP-dep_Trfase_major"/>
</dbReference>
<dbReference type="InterPro" id="IPR036388">
    <property type="entry name" value="WH-like_DNA-bd_sf"/>
</dbReference>
<keyword evidence="7" id="KW-0032">Aminotransferase</keyword>
<dbReference type="AlphaFoldDB" id="A0A1M5SFG2"/>
<evidence type="ECO:0000256" key="4">
    <source>
        <dbReference type="ARBA" id="ARBA00023125"/>
    </source>
</evidence>
<dbReference type="Gene3D" id="3.40.640.10">
    <property type="entry name" value="Type I PLP-dependent aspartate aminotransferase-like (Major domain)"/>
    <property type="match status" value="1"/>
</dbReference>
<evidence type="ECO:0000313" key="8">
    <source>
        <dbReference type="Proteomes" id="UP000190675"/>
    </source>
</evidence>
<dbReference type="GO" id="GO:0003700">
    <property type="term" value="F:DNA-binding transcription factor activity"/>
    <property type="evidence" value="ECO:0007669"/>
    <property type="project" value="InterPro"/>
</dbReference>
<keyword evidence="7" id="KW-0808">Transferase</keyword>
<evidence type="ECO:0000256" key="5">
    <source>
        <dbReference type="ARBA" id="ARBA00023163"/>
    </source>
</evidence>
<comment type="similarity">
    <text evidence="1">In the C-terminal section; belongs to the class-I pyridoxal-phosphate-dependent aminotransferase family.</text>
</comment>
<protein>
    <submittedName>
        <fullName evidence="7">GntR family transcriptional regulator / MocR family aminotransferase</fullName>
    </submittedName>
</protein>
<dbReference type="SUPFAM" id="SSF53383">
    <property type="entry name" value="PLP-dependent transferases"/>
    <property type="match status" value="1"/>
</dbReference>
<name>A0A1M5SFG2_9BRAD</name>
<gene>
    <name evidence="7" type="ORF">SAMN05444169_7115</name>
</gene>
<dbReference type="EMBL" id="LT670818">
    <property type="protein sequence ID" value="SHH37284.1"/>
    <property type="molecule type" value="Genomic_DNA"/>
</dbReference>
<dbReference type="InterPro" id="IPR015424">
    <property type="entry name" value="PyrdxlP-dep_Trfase"/>
</dbReference>
<dbReference type="RefSeq" id="WP_079570211.1">
    <property type="nucleotide sequence ID" value="NZ_LT670818.1"/>
</dbReference>
<evidence type="ECO:0000256" key="3">
    <source>
        <dbReference type="ARBA" id="ARBA00023015"/>
    </source>
</evidence>
<evidence type="ECO:0000256" key="1">
    <source>
        <dbReference type="ARBA" id="ARBA00005384"/>
    </source>
</evidence>
<dbReference type="PRINTS" id="PR00035">
    <property type="entry name" value="HTHGNTR"/>
</dbReference>
<dbReference type="Pfam" id="PF00155">
    <property type="entry name" value="Aminotran_1_2"/>
    <property type="match status" value="1"/>
</dbReference>
<evidence type="ECO:0000313" key="7">
    <source>
        <dbReference type="EMBL" id="SHH37284.1"/>
    </source>
</evidence>
<dbReference type="CDD" id="cd07377">
    <property type="entry name" value="WHTH_GntR"/>
    <property type="match status" value="1"/>
</dbReference>
<proteinExistence type="inferred from homology"/>